<proteinExistence type="predicted"/>
<dbReference type="eggNOG" id="ENOG5032WY4">
    <property type="taxonomic scope" value="Bacteria"/>
</dbReference>
<evidence type="ECO:0000313" key="1">
    <source>
        <dbReference type="EMBL" id="ABB43669.1"/>
    </source>
</evidence>
<dbReference type="AlphaFoldDB" id="Q30TL2"/>
<evidence type="ECO:0000313" key="2">
    <source>
        <dbReference type="Proteomes" id="UP000002714"/>
    </source>
</evidence>
<dbReference type="HOGENOM" id="CLU_114134_0_0_7"/>
<dbReference type="RefSeq" id="WP_011372023.1">
    <property type="nucleotide sequence ID" value="NC_007575.1"/>
</dbReference>
<organism evidence="1 2">
    <name type="scientific">Sulfurimonas denitrificans (strain ATCC 33889 / DSM 1251)</name>
    <name type="common">Thiomicrospira denitrificans (strain ATCC 33889 / DSM 1251)</name>
    <dbReference type="NCBI Taxonomy" id="326298"/>
    <lineage>
        <taxon>Bacteria</taxon>
        <taxon>Pseudomonadati</taxon>
        <taxon>Campylobacterota</taxon>
        <taxon>Epsilonproteobacteria</taxon>
        <taxon>Campylobacterales</taxon>
        <taxon>Sulfurimonadaceae</taxon>
        <taxon>Sulfurimonas</taxon>
    </lineage>
</organism>
<accession>Q30TL2</accession>
<name>Q30TL2_SULDN</name>
<dbReference type="OrthoDB" id="8561667at2"/>
<keyword evidence="2" id="KW-1185">Reference proteome</keyword>
<dbReference type="KEGG" id="tdn:Suden_0388"/>
<dbReference type="STRING" id="326298.Suden_0388"/>
<dbReference type="EMBL" id="CP000153">
    <property type="protein sequence ID" value="ABB43669.1"/>
    <property type="molecule type" value="Genomic_DNA"/>
</dbReference>
<dbReference type="Proteomes" id="UP000002714">
    <property type="component" value="Chromosome"/>
</dbReference>
<sequence>MTINNTANAYTTYSTTKQLFSQENSATALSGFNNTTDIVTISDEAKAIAKEQEIKTRLDAIKIKPAVERTREEIEFVNSNDKRLSQISSKDYQTLTAEELDYQQKAGGFVNTMATLTSSEKALYNELVAKGDYEAASGMNLIALSRTGMEGQEVQLPNGQSFNPMNTEITAGNIRNFFQHMFVDPTGEMNRRFEALATYLEQSPTNKQS</sequence>
<reference evidence="1 2" key="1">
    <citation type="journal article" date="2008" name="Appl. Environ. Microbiol.">
        <title>Genome of the epsilonproteobacterial chemolithoautotroph Sulfurimonas denitrificans.</title>
        <authorList>
            <person name="Sievert S.M."/>
            <person name="Scott K.M."/>
            <person name="Klotz M.G."/>
            <person name="Chain P.S.G."/>
            <person name="Hauser L.J."/>
            <person name="Hemp J."/>
            <person name="Huegler M."/>
            <person name="Land M."/>
            <person name="Lapidus A."/>
            <person name="Larimer F.W."/>
            <person name="Lucas S."/>
            <person name="Malfatti S.A."/>
            <person name="Meyer F."/>
            <person name="Paulsen I.T."/>
            <person name="Ren Q."/>
            <person name="Simon J."/>
            <person name="Bailey K."/>
            <person name="Diaz E."/>
            <person name="Fitzpatrick K.A."/>
            <person name="Glover B."/>
            <person name="Gwatney N."/>
            <person name="Korajkic A."/>
            <person name="Long A."/>
            <person name="Mobberley J.M."/>
            <person name="Pantry S.N."/>
            <person name="Pazder G."/>
            <person name="Peterson S."/>
            <person name="Quintanilla J.D."/>
            <person name="Sprinkle R."/>
            <person name="Stephens J."/>
            <person name="Thomas P."/>
            <person name="Vaughn R."/>
            <person name="Weber M.J."/>
            <person name="Wooten L.L."/>
        </authorList>
    </citation>
    <scope>NUCLEOTIDE SEQUENCE [LARGE SCALE GENOMIC DNA]</scope>
    <source>
        <strain evidence="2">ATCC 33889 / DSM 1251</strain>
    </source>
</reference>
<protein>
    <submittedName>
        <fullName evidence="1">Uncharacterized protein</fullName>
    </submittedName>
</protein>
<gene>
    <name evidence="1" type="ordered locus">Suden_0388</name>
</gene>